<name>A0A9D2JSS0_9FIRM</name>
<accession>A0A9D2JSS0</accession>
<proteinExistence type="predicted"/>
<dbReference type="AlphaFoldDB" id="A0A9D2JSS0"/>
<evidence type="ECO:0000313" key="3">
    <source>
        <dbReference type="Proteomes" id="UP000824056"/>
    </source>
</evidence>
<sequence length="201" mass="23260">MKKVQASEDKKKKLENFWYYYKFHVLIGAFLLICVIVFVRDMLNKVTYDYTVAFLGDYTINDEDSKALQAWFEAHGEDLNGDGEVHVQIGDYGASEDGDPNLFAAMQTKFTVDMQEGTSMIYFLSSKQYEKYKDMEIFPEKEEDYVLMKDCKGFQEAGNPASVGDMMGAMRVISEDNKLWEDEEIQTYYEKCEALLQEFVG</sequence>
<dbReference type="EMBL" id="DXBG01000119">
    <property type="protein sequence ID" value="HIZ65212.1"/>
    <property type="molecule type" value="Genomic_DNA"/>
</dbReference>
<keyword evidence="1" id="KW-1133">Transmembrane helix</keyword>
<evidence type="ECO:0000313" key="2">
    <source>
        <dbReference type="EMBL" id="HIZ65212.1"/>
    </source>
</evidence>
<organism evidence="2 3">
    <name type="scientific">Candidatus Blautia pullicola</name>
    <dbReference type="NCBI Taxonomy" id="2838498"/>
    <lineage>
        <taxon>Bacteria</taxon>
        <taxon>Bacillati</taxon>
        <taxon>Bacillota</taxon>
        <taxon>Clostridia</taxon>
        <taxon>Lachnospirales</taxon>
        <taxon>Lachnospiraceae</taxon>
        <taxon>Blautia</taxon>
    </lineage>
</organism>
<keyword evidence="1" id="KW-0812">Transmembrane</keyword>
<protein>
    <submittedName>
        <fullName evidence="2">Uncharacterized protein</fullName>
    </submittedName>
</protein>
<comment type="caution">
    <text evidence="2">The sequence shown here is derived from an EMBL/GenBank/DDBJ whole genome shotgun (WGS) entry which is preliminary data.</text>
</comment>
<feature type="transmembrane region" description="Helical" evidence="1">
    <location>
        <begin position="20"/>
        <end position="39"/>
    </location>
</feature>
<evidence type="ECO:0000256" key="1">
    <source>
        <dbReference type="SAM" id="Phobius"/>
    </source>
</evidence>
<keyword evidence="1" id="KW-0472">Membrane</keyword>
<reference evidence="2" key="2">
    <citation type="submission" date="2021-04" db="EMBL/GenBank/DDBJ databases">
        <authorList>
            <person name="Gilroy R."/>
        </authorList>
    </citation>
    <scope>NUCLEOTIDE SEQUENCE</scope>
    <source>
        <strain evidence="2">1068</strain>
    </source>
</reference>
<reference evidence="2" key="1">
    <citation type="journal article" date="2021" name="PeerJ">
        <title>Extensive microbial diversity within the chicken gut microbiome revealed by metagenomics and culture.</title>
        <authorList>
            <person name="Gilroy R."/>
            <person name="Ravi A."/>
            <person name="Getino M."/>
            <person name="Pursley I."/>
            <person name="Horton D.L."/>
            <person name="Alikhan N.F."/>
            <person name="Baker D."/>
            <person name="Gharbi K."/>
            <person name="Hall N."/>
            <person name="Watson M."/>
            <person name="Adriaenssens E.M."/>
            <person name="Foster-Nyarko E."/>
            <person name="Jarju S."/>
            <person name="Secka A."/>
            <person name="Antonio M."/>
            <person name="Oren A."/>
            <person name="Chaudhuri R.R."/>
            <person name="La Ragione R."/>
            <person name="Hildebrand F."/>
            <person name="Pallen M.J."/>
        </authorList>
    </citation>
    <scope>NUCLEOTIDE SEQUENCE</scope>
    <source>
        <strain evidence="2">1068</strain>
    </source>
</reference>
<dbReference type="Proteomes" id="UP000824056">
    <property type="component" value="Unassembled WGS sequence"/>
</dbReference>
<gene>
    <name evidence="2" type="ORF">H9809_04825</name>
</gene>